<proteinExistence type="predicted"/>
<keyword evidence="2" id="KW-0472">Membrane</keyword>
<keyword evidence="2" id="KW-1133">Transmembrane helix</keyword>
<dbReference type="Pfam" id="PF13490">
    <property type="entry name" value="zf-HC2"/>
    <property type="match status" value="1"/>
</dbReference>
<evidence type="ECO:0000259" key="3">
    <source>
        <dbReference type="Pfam" id="PF13490"/>
    </source>
</evidence>
<gene>
    <name evidence="4" type="ORF">ENR64_27220</name>
</gene>
<dbReference type="InterPro" id="IPR041916">
    <property type="entry name" value="Anti_sigma_zinc_sf"/>
</dbReference>
<feature type="domain" description="Putative zinc-finger" evidence="3">
    <location>
        <begin position="23"/>
        <end position="43"/>
    </location>
</feature>
<organism evidence="4">
    <name type="scientific">Oscillatoriales cyanobacterium SpSt-418</name>
    <dbReference type="NCBI Taxonomy" id="2282169"/>
    <lineage>
        <taxon>Bacteria</taxon>
        <taxon>Bacillati</taxon>
        <taxon>Cyanobacteriota</taxon>
        <taxon>Cyanophyceae</taxon>
        <taxon>Oscillatoriophycideae</taxon>
        <taxon>Oscillatoriales</taxon>
    </lineage>
</organism>
<feature type="compositionally biased region" description="Basic and acidic residues" evidence="1">
    <location>
        <begin position="166"/>
        <end position="179"/>
    </location>
</feature>
<dbReference type="InterPro" id="IPR027383">
    <property type="entry name" value="Znf_put"/>
</dbReference>
<feature type="transmembrane region" description="Helical" evidence="2">
    <location>
        <begin position="96"/>
        <end position="116"/>
    </location>
</feature>
<reference evidence="4" key="1">
    <citation type="journal article" date="2020" name="mSystems">
        <title>Genome- and Community-Level Interaction Insights into Carbon Utilization and Element Cycling Functions of Hydrothermarchaeota in Hydrothermal Sediment.</title>
        <authorList>
            <person name="Zhou Z."/>
            <person name="Liu Y."/>
            <person name="Xu W."/>
            <person name="Pan J."/>
            <person name="Luo Z.H."/>
            <person name="Li M."/>
        </authorList>
    </citation>
    <scope>NUCLEOTIDE SEQUENCE [LARGE SCALE GENOMIC DNA]</scope>
    <source>
        <strain evidence="4">SpSt-418</strain>
    </source>
</reference>
<dbReference type="AlphaFoldDB" id="A0A7C3KIR0"/>
<accession>A0A7C3KIR0</accession>
<keyword evidence="2" id="KW-0812">Transmembrane</keyword>
<name>A0A7C3KIR0_9CYAN</name>
<evidence type="ECO:0000313" key="4">
    <source>
        <dbReference type="EMBL" id="HFN01371.1"/>
    </source>
</evidence>
<dbReference type="EMBL" id="DSRU01000403">
    <property type="protein sequence ID" value="HFN01371.1"/>
    <property type="molecule type" value="Genomic_DNA"/>
</dbReference>
<feature type="region of interest" description="Disordered" evidence="1">
    <location>
        <begin position="159"/>
        <end position="179"/>
    </location>
</feature>
<comment type="caution">
    <text evidence="4">The sequence shown here is derived from an EMBL/GenBank/DDBJ whole genome shotgun (WGS) entry which is preliminary data.</text>
</comment>
<sequence>MTNFNHENDHSTRHETLLRDRFELLSAYIDGEVSAAERQQVEEWLSTDPSLQQLHRRLLHLQHAFETLPAPASQQSSQQIADAVFERVERSSRWKWLVGGFAAAATVAVAAISTLVPGEQSMIPQMAKERANDAPIASTKSETEPLLIALDKPLVDIPKAPVAPDAPRKNLPAEDTRSN</sequence>
<dbReference type="Gene3D" id="1.10.10.1320">
    <property type="entry name" value="Anti-sigma factor, zinc-finger domain"/>
    <property type="match status" value="1"/>
</dbReference>
<protein>
    <submittedName>
        <fullName evidence="4">Transcriptional regulator</fullName>
    </submittedName>
</protein>
<evidence type="ECO:0000256" key="1">
    <source>
        <dbReference type="SAM" id="MobiDB-lite"/>
    </source>
</evidence>
<evidence type="ECO:0000256" key="2">
    <source>
        <dbReference type="SAM" id="Phobius"/>
    </source>
</evidence>